<dbReference type="EMBL" id="VCKW01000066">
    <property type="protein sequence ID" value="TMR01132.1"/>
    <property type="molecule type" value="Genomic_DNA"/>
</dbReference>
<comment type="caution">
    <text evidence="2">The sequence shown here is derived from an EMBL/GenBank/DDBJ whole genome shotgun (WGS) entry which is preliminary data.</text>
</comment>
<accession>A0A5C4JD17</accession>
<sequence>MNTRTWSALLAVVALTVGGTAWRQSWRVWPPAPHVDRHVSDAALPVIDRYLEAGHAVVWPTSMPARLRPRWFCAEEPIETVRRGSQVRVSLEAACNDYARDGGRLLTHAGTRTPLLVTLDRKGAALVVRDVAEPVDGAGFRPSLERMFSARGLAEFDRRERRGQGMDAPDAEAARAFGLPAGTKPQQYQGQ</sequence>
<name>A0A5C4JD17_9ACTN</name>
<evidence type="ECO:0000313" key="3">
    <source>
        <dbReference type="Proteomes" id="UP000309174"/>
    </source>
</evidence>
<gene>
    <name evidence="2" type="ORF">ETD83_15215</name>
</gene>
<dbReference type="AlphaFoldDB" id="A0A5C4JD17"/>
<feature type="region of interest" description="Disordered" evidence="1">
    <location>
        <begin position="155"/>
        <end position="191"/>
    </location>
</feature>
<protein>
    <submittedName>
        <fullName evidence="2">Uncharacterized protein</fullName>
    </submittedName>
</protein>
<keyword evidence="3" id="KW-1185">Reference proteome</keyword>
<reference evidence="2 3" key="1">
    <citation type="submission" date="2019-05" db="EMBL/GenBank/DDBJ databases">
        <title>Draft genome sequence of Actinomadura sp. 14C53.</title>
        <authorList>
            <person name="Saricaoglu S."/>
            <person name="Isik K."/>
        </authorList>
    </citation>
    <scope>NUCLEOTIDE SEQUENCE [LARGE SCALE GENOMIC DNA]</scope>
    <source>
        <strain evidence="2 3">14C53</strain>
    </source>
</reference>
<dbReference type="Proteomes" id="UP000309174">
    <property type="component" value="Unassembled WGS sequence"/>
</dbReference>
<proteinExistence type="predicted"/>
<feature type="compositionally biased region" description="Basic and acidic residues" evidence="1">
    <location>
        <begin position="155"/>
        <end position="164"/>
    </location>
</feature>
<organism evidence="2 3">
    <name type="scientific">Actinomadura soli</name>
    <dbReference type="NCBI Taxonomy" id="2508997"/>
    <lineage>
        <taxon>Bacteria</taxon>
        <taxon>Bacillati</taxon>
        <taxon>Actinomycetota</taxon>
        <taxon>Actinomycetes</taxon>
        <taxon>Streptosporangiales</taxon>
        <taxon>Thermomonosporaceae</taxon>
        <taxon>Actinomadura</taxon>
    </lineage>
</organism>
<evidence type="ECO:0000313" key="2">
    <source>
        <dbReference type="EMBL" id="TMR01132.1"/>
    </source>
</evidence>
<evidence type="ECO:0000256" key="1">
    <source>
        <dbReference type="SAM" id="MobiDB-lite"/>
    </source>
</evidence>
<dbReference type="OrthoDB" id="3537276at2"/>
<dbReference type="RefSeq" id="WP_138645774.1">
    <property type="nucleotide sequence ID" value="NZ_VCKW01000066.1"/>
</dbReference>